<dbReference type="InterPro" id="IPR005302">
    <property type="entry name" value="MoCF_Sase_C"/>
</dbReference>
<protein>
    <recommendedName>
        <fullName evidence="1">MOSC domain-containing protein</fullName>
    </recommendedName>
</protein>
<feature type="domain" description="MOSC" evidence="1">
    <location>
        <begin position="109"/>
        <end position="248"/>
    </location>
</feature>
<dbReference type="GO" id="GO:0030170">
    <property type="term" value="F:pyridoxal phosphate binding"/>
    <property type="evidence" value="ECO:0007669"/>
    <property type="project" value="InterPro"/>
</dbReference>
<dbReference type="Pfam" id="PF03473">
    <property type="entry name" value="MOSC"/>
    <property type="match status" value="1"/>
</dbReference>
<dbReference type="PROSITE" id="PS51340">
    <property type="entry name" value="MOSC"/>
    <property type="match status" value="1"/>
</dbReference>
<keyword evidence="3" id="KW-1185">Reference proteome</keyword>
<proteinExistence type="predicted"/>
<dbReference type="EMBL" id="FMCT01000027">
    <property type="protein sequence ID" value="SCF50184.1"/>
    <property type="molecule type" value="Genomic_DNA"/>
</dbReference>
<dbReference type="Pfam" id="PF03476">
    <property type="entry name" value="MOSC_N"/>
    <property type="match status" value="1"/>
</dbReference>
<accession>A0A1C5AYP4</accession>
<dbReference type="AlphaFoldDB" id="A0A1C5AYP4"/>
<dbReference type="Proteomes" id="UP000183585">
    <property type="component" value="Unassembled WGS sequence"/>
</dbReference>
<name>A0A1C5AYP4_9ACTN</name>
<evidence type="ECO:0000313" key="3">
    <source>
        <dbReference type="Proteomes" id="UP000183585"/>
    </source>
</evidence>
<organism evidence="2 3">
    <name type="scientific">Micromonospora carbonacea</name>
    <dbReference type="NCBI Taxonomy" id="47853"/>
    <lineage>
        <taxon>Bacteria</taxon>
        <taxon>Bacillati</taxon>
        <taxon>Actinomycetota</taxon>
        <taxon>Actinomycetes</taxon>
        <taxon>Micromonosporales</taxon>
        <taxon>Micromonosporaceae</taxon>
        <taxon>Micromonospora</taxon>
    </lineage>
</organism>
<dbReference type="GO" id="GO:0030151">
    <property type="term" value="F:molybdenum ion binding"/>
    <property type="evidence" value="ECO:0007669"/>
    <property type="project" value="InterPro"/>
</dbReference>
<dbReference type="SUPFAM" id="SSF50800">
    <property type="entry name" value="PK beta-barrel domain-like"/>
    <property type="match status" value="1"/>
</dbReference>
<dbReference type="GO" id="GO:0003824">
    <property type="term" value="F:catalytic activity"/>
    <property type="evidence" value="ECO:0007669"/>
    <property type="project" value="InterPro"/>
</dbReference>
<evidence type="ECO:0000259" key="1">
    <source>
        <dbReference type="PROSITE" id="PS51340"/>
    </source>
</evidence>
<dbReference type="InterPro" id="IPR011037">
    <property type="entry name" value="Pyrv_Knase-like_insert_dom_sf"/>
</dbReference>
<sequence length="249" mass="27220">MVIPRPASDRPFGENARLVGRVAALWRYPVKSMAAEELRAVDVSWHGLAGDRRWAFIRDGQARSGTPWLSISRRPDMVHYRPWFAEPDRPDASRTMVCSPSGQAFDVVDPALASELGGGLRVIKLDRGIFDAMPLSVITTQSVAGIGELIGAELDARRFRPNLLIEAAGPAAFPEDAWVGHVLRVGRMRMRVDARDKRCGVVNVDPTTALRDPAVLRAVAHHRTVCLGVYGSTVEPGHVDVGDPVFVDT</sequence>
<evidence type="ECO:0000313" key="2">
    <source>
        <dbReference type="EMBL" id="SCF50184.1"/>
    </source>
</evidence>
<reference evidence="3" key="1">
    <citation type="submission" date="2016-06" db="EMBL/GenBank/DDBJ databases">
        <authorList>
            <person name="Varghese N."/>
            <person name="Submissions Spin"/>
        </authorList>
    </citation>
    <scope>NUCLEOTIDE SEQUENCE [LARGE SCALE GENOMIC DNA]</scope>
    <source>
        <strain evidence="3">DSM 43168</strain>
    </source>
</reference>
<dbReference type="RefSeq" id="WP_074479313.1">
    <property type="nucleotide sequence ID" value="NZ_FMCT01000027.1"/>
</dbReference>
<dbReference type="InterPro" id="IPR005303">
    <property type="entry name" value="MOCOS_middle"/>
</dbReference>
<gene>
    <name evidence="2" type="ORF">GA0070563_12721</name>
</gene>